<name>A8RH81_ENTBW</name>
<protein>
    <recommendedName>
        <fullName evidence="3">Resolvase/invertase-type recombinase catalytic domain-containing protein</fullName>
    </recommendedName>
</protein>
<proteinExistence type="predicted"/>
<reference evidence="4 5" key="2">
    <citation type="submission" date="2007-09" db="EMBL/GenBank/DDBJ databases">
        <title>Draft genome sequence of Clostridium bolteae (ATCC BAA-613).</title>
        <authorList>
            <person name="Sudarsanam P."/>
            <person name="Ley R."/>
            <person name="Guruge J."/>
            <person name="Turnbaugh P.J."/>
            <person name="Mahowald M."/>
            <person name="Liep D."/>
            <person name="Gordon J."/>
        </authorList>
    </citation>
    <scope>NUCLEOTIDE SEQUENCE [LARGE SCALE GENOMIC DNA]</scope>
    <source>
        <strain evidence="5">ATCC BAA-613 / DSM 15670 / CCUG 46953 / JCM 12243 / WAL 16351</strain>
    </source>
</reference>
<organism evidence="4 5">
    <name type="scientific">Enterocloster bolteae (strain ATCC BAA-613 / DSM 15670 / CCUG 46953 / JCM 12243 / WAL 16351)</name>
    <name type="common">Clostridium bolteae</name>
    <dbReference type="NCBI Taxonomy" id="411902"/>
    <lineage>
        <taxon>Bacteria</taxon>
        <taxon>Bacillati</taxon>
        <taxon>Bacillota</taxon>
        <taxon>Clostridia</taxon>
        <taxon>Lachnospirales</taxon>
        <taxon>Lachnospiraceae</taxon>
        <taxon>Enterocloster</taxon>
    </lineage>
</organism>
<keyword evidence="2" id="KW-0233">DNA recombination</keyword>
<keyword evidence="1" id="KW-0238">DNA-binding</keyword>
<dbReference type="Gene3D" id="3.90.1750.20">
    <property type="entry name" value="Putative Large Serine Recombinase, Chain B, Domain 2"/>
    <property type="match status" value="1"/>
</dbReference>
<evidence type="ECO:0000256" key="2">
    <source>
        <dbReference type="ARBA" id="ARBA00023172"/>
    </source>
</evidence>
<dbReference type="HOGENOM" id="CLU_1567986_0_0_9"/>
<dbReference type="InterPro" id="IPR050639">
    <property type="entry name" value="SSR_resolvase"/>
</dbReference>
<sequence length="170" mass="19786">MPVKKENMEPLRVAAYCRVSTKKETQLASLAHQIVAYTEQISDHPGWVFSGVFWDCGRSGLRKKGRNGLKHMLESAAEGKFDYIITKSAKRVSRNTVELLQIMRYLKERGIQRKFEEGLFSSYKYFMVYRCVEGELVIVPEQAKIVELIFELYSKGYTFSQIKNTWRKVV</sequence>
<dbReference type="Gene3D" id="3.40.50.1390">
    <property type="entry name" value="Resolvase, N-terminal catalytic domain"/>
    <property type="match status" value="1"/>
</dbReference>
<dbReference type="PaxDb" id="411902-CLOBOL_00340"/>
<dbReference type="EMBL" id="ABCC02000002">
    <property type="protein sequence ID" value="EDP19503.1"/>
    <property type="molecule type" value="Genomic_DNA"/>
</dbReference>
<dbReference type="CDD" id="cd00338">
    <property type="entry name" value="Ser_Recombinase"/>
    <property type="match status" value="1"/>
</dbReference>
<feature type="domain" description="Resolvase/invertase-type recombinase catalytic" evidence="3">
    <location>
        <begin position="13"/>
        <end position="125"/>
    </location>
</feature>
<reference evidence="4 5" key="1">
    <citation type="submission" date="2007-08" db="EMBL/GenBank/DDBJ databases">
        <authorList>
            <person name="Fulton L."/>
            <person name="Clifton S."/>
            <person name="Fulton B."/>
            <person name="Xu J."/>
            <person name="Minx P."/>
            <person name="Pepin K.H."/>
            <person name="Johnson M."/>
            <person name="Thiruvilangam P."/>
            <person name="Bhonagiri V."/>
            <person name="Nash W.E."/>
            <person name="Mardis E.R."/>
            <person name="Wilson R.K."/>
        </authorList>
    </citation>
    <scope>NUCLEOTIDE SEQUENCE [LARGE SCALE GENOMIC DNA]</scope>
    <source>
        <strain evidence="5">ATCC BAA-613 / DSM 15670 / CCUG 46953 / JCM 12243 / WAL 16351</strain>
    </source>
</reference>
<evidence type="ECO:0000259" key="3">
    <source>
        <dbReference type="SMART" id="SM00857"/>
    </source>
</evidence>
<evidence type="ECO:0000313" key="4">
    <source>
        <dbReference type="EMBL" id="EDP19503.1"/>
    </source>
</evidence>
<dbReference type="Proteomes" id="UP000005396">
    <property type="component" value="Unassembled WGS sequence"/>
</dbReference>
<comment type="caution">
    <text evidence="4">The sequence shown here is derived from an EMBL/GenBank/DDBJ whole genome shotgun (WGS) entry which is preliminary data.</text>
</comment>
<dbReference type="GO" id="GO:0003677">
    <property type="term" value="F:DNA binding"/>
    <property type="evidence" value="ECO:0007669"/>
    <property type="project" value="UniProtKB-KW"/>
</dbReference>
<dbReference type="AlphaFoldDB" id="A8RH81"/>
<dbReference type="SMART" id="SM00857">
    <property type="entry name" value="Resolvase"/>
    <property type="match status" value="1"/>
</dbReference>
<dbReference type="Pfam" id="PF00239">
    <property type="entry name" value="Resolvase"/>
    <property type="match status" value="1"/>
</dbReference>
<accession>A8RH81</accession>
<dbReference type="InterPro" id="IPR006119">
    <property type="entry name" value="Resolv_N"/>
</dbReference>
<evidence type="ECO:0000256" key="1">
    <source>
        <dbReference type="ARBA" id="ARBA00023125"/>
    </source>
</evidence>
<dbReference type="PANTHER" id="PTHR30461">
    <property type="entry name" value="DNA-INVERTASE FROM LAMBDOID PROPHAGE"/>
    <property type="match status" value="1"/>
</dbReference>
<gene>
    <name evidence="4" type="ORF">CLOBOL_00340</name>
</gene>
<dbReference type="SUPFAM" id="SSF53041">
    <property type="entry name" value="Resolvase-like"/>
    <property type="match status" value="1"/>
</dbReference>
<dbReference type="PANTHER" id="PTHR30461:SF2">
    <property type="entry name" value="SERINE RECOMBINASE PINE-RELATED"/>
    <property type="match status" value="1"/>
</dbReference>
<dbReference type="InterPro" id="IPR038109">
    <property type="entry name" value="DNA_bind_recomb_sf"/>
</dbReference>
<evidence type="ECO:0000313" key="5">
    <source>
        <dbReference type="Proteomes" id="UP000005396"/>
    </source>
</evidence>
<dbReference type="eggNOG" id="COG1961">
    <property type="taxonomic scope" value="Bacteria"/>
</dbReference>
<dbReference type="GO" id="GO:0000150">
    <property type="term" value="F:DNA strand exchange activity"/>
    <property type="evidence" value="ECO:0007669"/>
    <property type="project" value="InterPro"/>
</dbReference>
<dbReference type="InterPro" id="IPR036162">
    <property type="entry name" value="Resolvase-like_N_sf"/>
</dbReference>